<sequence>MQFVADFHIHSKYSRATSKDMDIDHLDKWARIKGIKVLGTGDFTHHLWLKELREKLEPAERGLFRLKSFQSGAREQKGILSKFHIPKEEIRFVLTAEISCIYSKHNKTRKVHLVILAPSFEVVDKINAHLGWIGNLKSDGRPILGIDAKEALKIVLSASEDCLVVPAHAWTPHFSVFGSVSGFDSLEECFDEYAKYIYAIETGLSSDPAMNWRLSQLDKITLISNSDSHSPTRIGREANILDTELDYFSITDVLRKRDLRKFLYTVEFFPEEGKYHYDGHRNCKVSFKPEETKKHKGICPVCGKPLTIGVMYRVAQLADRPACNALGVANAGRPEGGKPEKTIPFKNLIPLDQIVADALGMGVASKKAQEAYRELINKLGTEFKILLEASREDISSASSSEIAEGVMRVREGKVKIEPGYDGEYGKIKIFEDSERG</sequence>
<keyword evidence="1" id="KW-0347">Helicase</keyword>
<evidence type="ECO:0000313" key="2">
    <source>
        <dbReference type="Proteomes" id="UP000229080"/>
    </source>
</evidence>
<protein>
    <submittedName>
        <fullName evidence="1">DNA helicase UvrD</fullName>
    </submittedName>
</protein>
<dbReference type="EMBL" id="PEZF01000052">
    <property type="protein sequence ID" value="PIS16865.1"/>
    <property type="molecule type" value="Genomic_DNA"/>
</dbReference>
<dbReference type="PANTHER" id="PTHR40084:SF1">
    <property type="entry name" value="PHOSPHOTRANSFERASE"/>
    <property type="match status" value="1"/>
</dbReference>
<name>A0A2H0WW67_9BACT</name>
<keyword evidence="1" id="KW-0378">Hydrolase</keyword>
<dbReference type="SUPFAM" id="SSF89550">
    <property type="entry name" value="PHP domain-like"/>
    <property type="match status" value="1"/>
</dbReference>
<accession>A0A2H0WW67</accession>
<dbReference type="Proteomes" id="UP000229080">
    <property type="component" value="Unassembled WGS sequence"/>
</dbReference>
<proteinExistence type="predicted"/>
<dbReference type="GO" id="GO:0004386">
    <property type="term" value="F:helicase activity"/>
    <property type="evidence" value="ECO:0007669"/>
    <property type="project" value="UniProtKB-KW"/>
</dbReference>
<reference evidence="2" key="1">
    <citation type="submission" date="2017-09" db="EMBL/GenBank/DDBJ databases">
        <title>Depth-based differentiation of microbial function through sediment-hosted aquifers and enrichment of novel symbionts in the deep terrestrial subsurface.</title>
        <authorList>
            <person name="Probst A.J."/>
            <person name="Ladd B."/>
            <person name="Jarett J.K."/>
            <person name="Geller-Mcgrath D.E."/>
            <person name="Sieber C.M.K."/>
            <person name="Emerson J.B."/>
            <person name="Anantharaman K."/>
            <person name="Thomas B.C."/>
            <person name="Malmstrom R."/>
            <person name="Stieglmeier M."/>
            <person name="Klingl A."/>
            <person name="Woyke T."/>
            <person name="Ryan C.M."/>
            <person name="Banfield J.F."/>
        </authorList>
    </citation>
    <scope>NUCLEOTIDE SEQUENCE [LARGE SCALE GENOMIC DNA]</scope>
</reference>
<dbReference type="InterPro" id="IPR016195">
    <property type="entry name" value="Pol/histidinol_Pase-like"/>
</dbReference>
<keyword evidence="1" id="KW-0067">ATP-binding</keyword>
<keyword evidence="1" id="KW-0547">Nucleotide-binding</keyword>
<gene>
    <name evidence="1" type="ORF">COT61_01655</name>
</gene>
<organism evidence="1 2">
    <name type="scientific">Candidatus Portnoybacteria bacterium CG09_land_8_20_14_0_10_44_13</name>
    <dbReference type="NCBI Taxonomy" id="1974811"/>
    <lineage>
        <taxon>Bacteria</taxon>
        <taxon>Candidatus Portnoyibacteriota</taxon>
    </lineage>
</organism>
<dbReference type="Gene3D" id="3.20.20.140">
    <property type="entry name" value="Metal-dependent hydrolases"/>
    <property type="match status" value="1"/>
</dbReference>
<dbReference type="AlphaFoldDB" id="A0A2H0WW67"/>
<comment type="caution">
    <text evidence="1">The sequence shown here is derived from an EMBL/GenBank/DDBJ whole genome shotgun (WGS) entry which is preliminary data.</text>
</comment>
<dbReference type="PANTHER" id="PTHR40084">
    <property type="entry name" value="PHOSPHOHYDROLASE, PHP FAMILY"/>
    <property type="match status" value="1"/>
</dbReference>
<dbReference type="CDD" id="cd19067">
    <property type="entry name" value="PfuEndoQ-like"/>
    <property type="match status" value="1"/>
</dbReference>
<evidence type="ECO:0000313" key="1">
    <source>
        <dbReference type="EMBL" id="PIS16865.1"/>
    </source>
</evidence>